<proteinExistence type="predicted"/>
<evidence type="ECO:0000256" key="2">
    <source>
        <dbReference type="SAM" id="SignalP"/>
    </source>
</evidence>
<evidence type="ECO:0000313" key="4">
    <source>
        <dbReference type="Proteomes" id="UP000230423"/>
    </source>
</evidence>
<name>A0A2G9UYT5_TELCI</name>
<organism evidence="3 4">
    <name type="scientific">Teladorsagia circumcincta</name>
    <name type="common">Brown stomach worm</name>
    <name type="synonym">Ostertagia circumcincta</name>
    <dbReference type="NCBI Taxonomy" id="45464"/>
    <lineage>
        <taxon>Eukaryota</taxon>
        <taxon>Metazoa</taxon>
        <taxon>Ecdysozoa</taxon>
        <taxon>Nematoda</taxon>
        <taxon>Chromadorea</taxon>
        <taxon>Rhabditida</taxon>
        <taxon>Rhabditina</taxon>
        <taxon>Rhabditomorpha</taxon>
        <taxon>Strongyloidea</taxon>
        <taxon>Trichostrongylidae</taxon>
        <taxon>Teladorsagia</taxon>
    </lineage>
</organism>
<reference evidence="3 4" key="1">
    <citation type="submission" date="2015-09" db="EMBL/GenBank/DDBJ databases">
        <title>Draft genome of the parasitic nematode Teladorsagia circumcincta isolate WARC Sus (inbred).</title>
        <authorList>
            <person name="Mitreva M."/>
        </authorList>
    </citation>
    <scope>NUCLEOTIDE SEQUENCE [LARGE SCALE GENOMIC DNA]</scope>
    <source>
        <strain evidence="3 4">S</strain>
    </source>
</reference>
<dbReference type="Proteomes" id="UP000230423">
    <property type="component" value="Unassembled WGS sequence"/>
</dbReference>
<evidence type="ECO:0000256" key="1">
    <source>
        <dbReference type="SAM" id="MobiDB-lite"/>
    </source>
</evidence>
<gene>
    <name evidence="3" type="ORF">TELCIR_02647</name>
</gene>
<accession>A0A2G9UYT5</accession>
<feature type="region of interest" description="Disordered" evidence="1">
    <location>
        <begin position="44"/>
        <end position="71"/>
    </location>
</feature>
<keyword evidence="4" id="KW-1185">Reference proteome</keyword>
<feature type="compositionally biased region" description="Polar residues" evidence="1">
    <location>
        <begin position="57"/>
        <end position="71"/>
    </location>
</feature>
<dbReference type="AlphaFoldDB" id="A0A2G9UYT5"/>
<feature type="compositionally biased region" description="Basic residues" evidence="1">
    <location>
        <begin position="44"/>
        <end position="53"/>
    </location>
</feature>
<feature type="chain" id="PRO_5013916934" evidence="2">
    <location>
        <begin position="25"/>
        <end position="71"/>
    </location>
</feature>
<feature type="signal peptide" evidence="2">
    <location>
        <begin position="1"/>
        <end position="24"/>
    </location>
</feature>
<sequence>MQNGIPPAVLGLSTILIMLCATRSILIQKNGLEASFHSLKIRKERKNSTRHHMTLMENRTSFGSPSRQRAH</sequence>
<evidence type="ECO:0000313" key="3">
    <source>
        <dbReference type="EMBL" id="PIO75306.1"/>
    </source>
</evidence>
<keyword evidence="2" id="KW-0732">Signal</keyword>
<protein>
    <submittedName>
        <fullName evidence="3">Uncharacterized protein</fullName>
    </submittedName>
</protein>
<dbReference type="EMBL" id="KZ345155">
    <property type="protein sequence ID" value="PIO75306.1"/>
    <property type="molecule type" value="Genomic_DNA"/>
</dbReference>